<proteinExistence type="predicted"/>
<evidence type="ECO:0000313" key="4">
    <source>
        <dbReference type="EMBL" id="CAL1387354.1"/>
    </source>
</evidence>
<sequence>METHHKSLRGERSHLVLNVRPTIVGARGSGMAMLLGKWITDTSINLPKARNAAVNKWRAYGEVQATKEAENLFVYSFQSTQQRDAVWDARPWNLSNTLVALKKWDGEQKAEPSDIPTVALWVQMHDLPQSLKEEEAIQAVAAFIFPQFHCIDQSNFDFRGWLKFIIAKVEVSIDDPIPIGFEYPIGDRSIWVSFKYERIMDLCYFCGRLGHLIHNCLNREEHRRLGLSTDPSEVYTDALRAGHDSPANTPPTSFREKLAKSKRLALPTSAMQHIRGNRGESSQITLAGLPILGPFNSPPGYNSLTSSGREPGWVFRRDGSTQTHVLQTALLEMEMEATTRAMQHSLDLGEKEANKEKMAGLFEMGQSLSLASPTFSLTEVTRGPDMSAQPNQGNTNQGNNYQAQPLDLIIGPIGASTDVDQPRPEKKRKPDHRSSPAASSPQQEAPSNISFSSMSFVPGESKRTYQRRKHIVKRKSLAELTAEGCQSGEGESATPRATAASLKPPHLE</sequence>
<dbReference type="PANTHER" id="PTHR31286:SF167">
    <property type="entry name" value="OS09G0268800 PROTEIN"/>
    <property type="match status" value="1"/>
</dbReference>
<keyword evidence="1" id="KW-0863">Zinc-finger</keyword>
<dbReference type="InterPro" id="IPR001878">
    <property type="entry name" value="Znf_CCHC"/>
</dbReference>
<evidence type="ECO:0000256" key="2">
    <source>
        <dbReference type="SAM" id="MobiDB-lite"/>
    </source>
</evidence>
<dbReference type="AlphaFoldDB" id="A0AAV2ENG4"/>
<accession>A0AAV2ENG4</accession>
<dbReference type="GO" id="GO:0003676">
    <property type="term" value="F:nucleic acid binding"/>
    <property type="evidence" value="ECO:0007669"/>
    <property type="project" value="InterPro"/>
</dbReference>
<evidence type="ECO:0000256" key="1">
    <source>
        <dbReference type="PROSITE-ProRule" id="PRU00047"/>
    </source>
</evidence>
<dbReference type="InterPro" id="IPR025836">
    <property type="entry name" value="Zn_knuckle_CX2CX4HX4C"/>
</dbReference>
<dbReference type="Pfam" id="PF14392">
    <property type="entry name" value="zf-CCHC_4"/>
    <property type="match status" value="1"/>
</dbReference>
<dbReference type="Proteomes" id="UP001497516">
    <property type="component" value="Chromosome 5"/>
</dbReference>
<evidence type="ECO:0000313" key="5">
    <source>
        <dbReference type="Proteomes" id="UP001497516"/>
    </source>
</evidence>
<dbReference type="Pfam" id="PF14111">
    <property type="entry name" value="DUF4283"/>
    <property type="match status" value="1"/>
</dbReference>
<name>A0AAV2ENG4_9ROSI</name>
<protein>
    <recommendedName>
        <fullName evidence="3">CCHC-type domain-containing protein</fullName>
    </recommendedName>
</protein>
<dbReference type="PROSITE" id="PS50158">
    <property type="entry name" value="ZF_CCHC"/>
    <property type="match status" value="1"/>
</dbReference>
<dbReference type="InterPro" id="IPR040256">
    <property type="entry name" value="At4g02000-like"/>
</dbReference>
<keyword evidence="1" id="KW-0862">Zinc</keyword>
<dbReference type="EMBL" id="OZ034818">
    <property type="protein sequence ID" value="CAL1387354.1"/>
    <property type="molecule type" value="Genomic_DNA"/>
</dbReference>
<dbReference type="PANTHER" id="PTHR31286">
    <property type="entry name" value="GLYCINE-RICH CELL WALL STRUCTURAL PROTEIN 1.8-LIKE"/>
    <property type="match status" value="1"/>
</dbReference>
<keyword evidence="5" id="KW-1185">Reference proteome</keyword>
<feature type="domain" description="CCHC-type" evidence="3">
    <location>
        <begin position="203"/>
        <end position="216"/>
    </location>
</feature>
<dbReference type="InterPro" id="IPR025558">
    <property type="entry name" value="DUF4283"/>
</dbReference>
<feature type="compositionally biased region" description="Low complexity" evidence="2">
    <location>
        <begin position="388"/>
        <end position="404"/>
    </location>
</feature>
<gene>
    <name evidence="4" type="ORF">LTRI10_LOCUS28345</name>
</gene>
<feature type="compositionally biased region" description="Basic residues" evidence="2">
    <location>
        <begin position="464"/>
        <end position="475"/>
    </location>
</feature>
<organism evidence="4 5">
    <name type="scientific">Linum trigynum</name>
    <dbReference type="NCBI Taxonomy" id="586398"/>
    <lineage>
        <taxon>Eukaryota</taxon>
        <taxon>Viridiplantae</taxon>
        <taxon>Streptophyta</taxon>
        <taxon>Embryophyta</taxon>
        <taxon>Tracheophyta</taxon>
        <taxon>Spermatophyta</taxon>
        <taxon>Magnoliopsida</taxon>
        <taxon>eudicotyledons</taxon>
        <taxon>Gunneridae</taxon>
        <taxon>Pentapetalae</taxon>
        <taxon>rosids</taxon>
        <taxon>fabids</taxon>
        <taxon>Malpighiales</taxon>
        <taxon>Linaceae</taxon>
        <taxon>Linum</taxon>
    </lineage>
</organism>
<dbReference type="GO" id="GO:0008270">
    <property type="term" value="F:zinc ion binding"/>
    <property type="evidence" value="ECO:0007669"/>
    <property type="project" value="UniProtKB-KW"/>
</dbReference>
<keyword evidence="1" id="KW-0479">Metal-binding</keyword>
<evidence type="ECO:0000259" key="3">
    <source>
        <dbReference type="PROSITE" id="PS50158"/>
    </source>
</evidence>
<reference evidence="4 5" key="1">
    <citation type="submission" date="2024-04" db="EMBL/GenBank/DDBJ databases">
        <authorList>
            <person name="Fracassetti M."/>
        </authorList>
    </citation>
    <scope>NUCLEOTIDE SEQUENCE [LARGE SCALE GENOMIC DNA]</scope>
</reference>
<feature type="compositionally biased region" description="Low complexity" evidence="2">
    <location>
        <begin position="435"/>
        <end position="447"/>
    </location>
</feature>
<feature type="region of interest" description="Disordered" evidence="2">
    <location>
        <begin position="380"/>
        <end position="508"/>
    </location>
</feature>